<gene>
    <name evidence="10" type="ORF">GBM96_09755</name>
</gene>
<feature type="binding site" evidence="7">
    <location>
        <position position="284"/>
    </location>
    <ligand>
        <name>ATP</name>
        <dbReference type="ChEBI" id="CHEBI:30616"/>
    </ligand>
</feature>
<dbReference type="EC" id="6.3.5.4" evidence="3"/>
<comment type="caution">
    <text evidence="10">The sequence shown here is derived from an EMBL/GenBank/DDBJ whole genome shotgun (WGS) entry which is preliminary data.</text>
</comment>
<name>A0AAI9SA52_9BURK</name>
<comment type="pathway">
    <text evidence="1">Amino-acid biosynthesis; L-asparagine biosynthesis; L-asparagine from L-aspartate (L-Gln route): step 1/1.</text>
</comment>
<dbReference type="InterPro" id="IPR029055">
    <property type="entry name" value="Ntn_hydrolases_N"/>
</dbReference>
<keyword evidence="4 7" id="KW-0547">Nucleotide-binding</keyword>
<dbReference type="Gene3D" id="3.60.20.10">
    <property type="entry name" value="Glutamine Phosphoribosylpyrophosphate, subunit 1, domain 1"/>
    <property type="match status" value="1"/>
</dbReference>
<dbReference type="PANTHER" id="PTHR43284">
    <property type="entry name" value="ASPARAGINE SYNTHETASE (GLUTAMINE-HYDROLYZING)"/>
    <property type="match status" value="1"/>
</dbReference>
<comment type="catalytic activity">
    <reaction evidence="6">
        <text>L-aspartate + L-glutamine + ATP + H2O = L-asparagine + L-glutamate + AMP + diphosphate + H(+)</text>
        <dbReference type="Rhea" id="RHEA:12228"/>
        <dbReference type="ChEBI" id="CHEBI:15377"/>
        <dbReference type="ChEBI" id="CHEBI:15378"/>
        <dbReference type="ChEBI" id="CHEBI:29985"/>
        <dbReference type="ChEBI" id="CHEBI:29991"/>
        <dbReference type="ChEBI" id="CHEBI:30616"/>
        <dbReference type="ChEBI" id="CHEBI:33019"/>
        <dbReference type="ChEBI" id="CHEBI:58048"/>
        <dbReference type="ChEBI" id="CHEBI:58359"/>
        <dbReference type="ChEBI" id="CHEBI:456215"/>
        <dbReference type="EC" id="6.3.5.4"/>
    </reaction>
</comment>
<dbReference type="InterPro" id="IPR006426">
    <property type="entry name" value="Asn_synth_AEB"/>
</dbReference>
<dbReference type="PROSITE" id="PS51278">
    <property type="entry name" value="GATASE_TYPE_2"/>
    <property type="match status" value="1"/>
</dbReference>
<evidence type="ECO:0000256" key="1">
    <source>
        <dbReference type="ARBA" id="ARBA00005187"/>
    </source>
</evidence>
<dbReference type="InterPro" id="IPR017932">
    <property type="entry name" value="GATase_2_dom"/>
</dbReference>
<keyword evidence="5 7" id="KW-0067">ATP-binding</keyword>
<dbReference type="EMBL" id="WEHW01000049">
    <property type="protein sequence ID" value="KAB7650141.1"/>
    <property type="molecule type" value="Genomic_DNA"/>
</dbReference>
<evidence type="ECO:0000256" key="7">
    <source>
        <dbReference type="PIRSR" id="PIRSR001589-2"/>
    </source>
</evidence>
<evidence type="ECO:0000259" key="9">
    <source>
        <dbReference type="PROSITE" id="PS51278"/>
    </source>
</evidence>
<dbReference type="AlphaFoldDB" id="A0AAI9SA52"/>
<reference evidence="10 11" key="1">
    <citation type="submission" date="2019-10" db="EMBL/GenBank/DDBJ databases">
        <title>Genome diversity of Sutterella seckii.</title>
        <authorList>
            <person name="Chaplin A.V."/>
            <person name="Sokolova S.R."/>
            <person name="Mosin K.A."/>
            <person name="Ivanova E.L."/>
            <person name="Kochetkova T.O."/>
            <person name="Goltsov A.Y."/>
            <person name="Trofimov D.Y."/>
            <person name="Efimov B.A."/>
        </authorList>
    </citation>
    <scope>NUCLEOTIDE SEQUENCE [LARGE SCALE GENOMIC DNA]</scope>
    <source>
        <strain evidence="10 11">ASD3426</strain>
    </source>
</reference>
<dbReference type="PANTHER" id="PTHR43284:SF1">
    <property type="entry name" value="ASPARAGINE SYNTHETASE"/>
    <property type="match status" value="1"/>
</dbReference>
<sequence>MSAVFGRIDYREPGAERADLGAMAVRLAHRAGIEEASSPQKVKDAMDSAVFSRGALGALRSLSDAETPHAAVEPGSAALVLSGSFFSQADDARPEGPAFGGRAPASALFSALYPLREDKRGAARVLRRVSGHFAGAFYDEASGELLLFRDVLGAEPLYWAATQRGIAFASEIRALLALREVRERTRVNLRAVDQLMTWPGPVAPDTFFTGIEAVPAGFMLVFNPKNFQAGSGPERVVFDDFDYPLLKDRRPFGANDDPRPWIEELERLFTRAVGRRLQGNPAFLSSGGIDSALVNTVAKALGANDMHTFSIGFADRAMDERPWQRSVTEAVGSVHHERVVDTKDVYARLPDVVRLGEAPLKESYNGCALMLAEMVRAEGFTSVLSGEGSDELFAGYAGYLLNSEPPEEEAEDPLEQAEEARMRRRLWGDPTFFYEREYAAHERIRRDLYSPDVAERFERFSATARPPVNLAMLRGRHRLNQRTYLDAKLRVADHELTDHGDRVLMSQGITGRYPFLDKDVLEFSARIPPELLIYDEREKYPVRAMGAKYVPKAILNRRKFSFVAAGTPDLLKLRLDWVEELLSRENIRRAGYFDADAVENLKKLYLRPGFRINQTYEEDFLMIVLSFHLWLRIFEMPDFS</sequence>
<dbReference type="Pfam" id="PF13537">
    <property type="entry name" value="GATase_7"/>
    <property type="match status" value="1"/>
</dbReference>
<feature type="binding site" evidence="7">
    <location>
        <begin position="385"/>
        <end position="386"/>
    </location>
    <ligand>
        <name>ATP</name>
        <dbReference type="ChEBI" id="CHEBI:30616"/>
    </ligand>
</feature>
<evidence type="ECO:0000256" key="2">
    <source>
        <dbReference type="ARBA" id="ARBA00005752"/>
    </source>
</evidence>
<dbReference type="Proteomes" id="UP000469462">
    <property type="component" value="Unassembled WGS sequence"/>
</dbReference>
<dbReference type="PIRSF" id="PIRSF001589">
    <property type="entry name" value="Asn_synthetase_glu-h"/>
    <property type="match status" value="1"/>
</dbReference>
<dbReference type="GO" id="GO:0006529">
    <property type="term" value="P:asparagine biosynthetic process"/>
    <property type="evidence" value="ECO:0007669"/>
    <property type="project" value="InterPro"/>
</dbReference>
<dbReference type="GO" id="GO:0005524">
    <property type="term" value="F:ATP binding"/>
    <property type="evidence" value="ECO:0007669"/>
    <property type="project" value="UniProtKB-KW"/>
</dbReference>
<evidence type="ECO:0000313" key="10">
    <source>
        <dbReference type="EMBL" id="KAB7650141.1"/>
    </source>
</evidence>
<dbReference type="InterPro" id="IPR001962">
    <property type="entry name" value="Asn_synthase"/>
</dbReference>
<feature type="domain" description="Glutamine amidotransferase type-2" evidence="9">
    <location>
        <begin position="2"/>
        <end position="225"/>
    </location>
</feature>
<dbReference type="SUPFAM" id="SSF52402">
    <property type="entry name" value="Adenine nucleotide alpha hydrolases-like"/>
    <property type="match status" value="1"/>
</dbReference>
<comment type="similarity">
    <text evidence="2">Belongs to the asparagine synthetase family.</text>
</comment>
<evidence type="ECO:0000256" key="3">
    <source>
        <dbReference type="ARBA" id="ARBA00012737"/>
    </source>
</evidence>
<feature type="binding site" evidence="7">
    <location>
        <position position="311"/>
    </location>
    <ligand>
        <name>ATP</name>
        <dbReference type="ChEBI" id="CHEBI:30616"/>
    </ligand>
</feature>
<evidence type="ECO:0000256" key="4">
    <source>
        <dbReference type="ARBA" id="ARBA00022741"/>
    </source>
</evidence>
<evidence type="ECO:0000256" key="6">
    <source>
        <dbReference type="ARBA" id="ARBA00048741"/>
    </source>
</evidence>
<evidence type="ECO:0000256" key="8">
    <source>
        <dbReference type="PIRSR" id="PIRSR001589-3"/>
    </source>
</evidence>
<keyword evidence="11" id="KW-1185">Reference proteome</keyword>
<dbReference type="Gene3D" id="3.40.50.620">
    <property type="entry name" value="HUPs"/>
    <property type="match status" value="1"/>
</dbReference>
<dbReference type="GO" id="GO:0004066">
    <property type="term" value="F:asparagine synthase (glutamine-hydrolyzing) activity"/>
    <property type="evidence" value="ECO:0007669"/>
    <property type="project" value="UniProtKB-EC"/>
</dbReference>
<dbReference type="Pfam" id="PF00733">
    <property type="entry name" value="Asn_synthase"/>
    <property type="match status" value="1"/>
</dbReference>
<dbReference type="RefSeq" id="WP_139688943.1">
    <property type="nucleotide sequence ID" value="NZ_WEHW01000049.1"/>
</dbReference>
<dbReference type="SUPFAM" id="SSF56235">
    <property type="entry name" value="N-terminal nucleophile aminohydrolases (Ntn hydrolases)"/>
    <property type="match status" value="1"/>
</dbReference>
<organism evidence="10 11">
    <name type="scientific">Sutterella seckii</name>
    <dbReference type="NCBI Taxonomy" id="1944635"/>
    <lineage>
        <taxon>Bacteria</taxon>
        <taxon>Pseudomonadati</taxon>
        <taxon>Pseudomonadota</taxon>
        <taxon>Betaproteobacteria</taxon>
        <taxon>Burkholderiales</taxon>
        <taxon>Sutterellaceae</taxon>
        <taxon>Sutterella</taxon>
    </lineage>
</organism>
<accession>A0AAI9SA52</accession>
<evidence type="ECO:0000313" key="11">
    <source>
        <dbReference type="Proteomes" id="UP000469462"/>
    </source>
</evidence>
<protein>
    <recommendedName>
        <fullName evidence="3">asparagine synthase (glutamine-hydrolyzing)</fullName>
        <ecNumber evidence="3">6.3.5.4</ecNumber>
    </recommendedName>
</protein>
<dbReference type="CDD" id="cd01991">
    <property type="entry name" value="Asn_synthase_B_C"/>
    <property type="match status" value="1"/>
</dbReference>
<proteinExistence type="inferred from homology"/>
<feature type="site" description="Important for beta-aspartyl-AMP intermediate formation" evidence="8">
    <location>
        <position position="387"/>
    </location>
</feature>
<evidence type="ECO:0000256" key="5">
    <source>
        <dbReference type="ARBA" id="ARBA00022840"/>
    </source>
</evidence>
<dbReference type="InterPro" id="IPR014729">
    <property type="entry name" value="Rossmann-like_a/b/a_fold"/>
</dbReference>
<dbReference type="InterPro" id="IPR051786">
    <property type="entry name" value="ASN_synthetase/amidase"/>
</dbReference>